<reference evidence="9 10" key="1">
    <citation type="submission" date="2015-04" db="EMBL/GenBank/DDBJ databases">
        <title>Complete genome sequence of Schizopora paradoxa KUC8140, a cosmopolitan wood degrader in East Asia.</title>
        <authorList>
            <consortium name="DOE Joint Genome Institute"/>
            <person name="Min B."/>
            <person name="Park H."/>
            <person name="Jang Y."/>
            <person name="Kim J.-J."/>
            <person name="Kim K.H."/>
            <person name="Pangilinan J."/>
            <person name="Lipzen A."/>
            <person name="Riley R."/>
            <person name="Grigoriev I.V."/>
            <person name="Spatafora J.W."/>
            <person name="Choi I.-G."/>
        </authorList>
    </citation>
    <scope>NUCLEOTIDE SEQUENCE [LARGE SCALE GENOMIC DNA]</scope>
    <source>
        <strain evidence="9 10">KUC8140</strain>
    </source>
</reference>
<dbReference type="PROSITE" id="PS50850">
    <property type="entry name" value="MFS"/>
    <property type="match status" value="1"/>
</dbReference>
<keyword evidence="2" id="KW-0813">Transport</keyword>
<feature type="transmembrane region" description="Helical" evidence="7">
    <location>
        <begin position="231"/>
        <end position="251"/>
    </location>
</feature>
<sequence>MANDIIYEEDSKTKGGSVDVEDQQIEKASAKSQEPEDDTKSDSSVQILDAAKRRLAERRLLRKLDFRLMPMIVLIFIMNYIDRTAVTTARLKGLEQDLGLTDLQYETVVAILYASYCPAQIPSNMILNWISRPSLYIGTCVVLWGLTSALTGVTHNFAGIMACRVFIGLPEAAFYPGAIYLLSRWYTKKELAFRSAILYGGLLISNAFGSLMAAGILSGMEGVRGIRAWRWLFYIEGAISILVGFLAIWALPDYPNNTRWITPAERRLAQARLAEDAGEADKDSSTDSMWSGFKLAMKDIKVSIFAVMTMSQLLGLSFVNFFPTLTATLGFSTTISLLLAAPPWIYATVVCCLNALHADKTGERFYHIAGPWWGVLLGYIIAVSTASTGGRYVSMFLMASGYAGFALTLVWVSNAVPRPPTKRAAAIGIVNGFGNIGNLIGSYAWKAEWGPGYHQSMEIGIAALAFASALALVIRQMLVHENRRLDESELGGLKGANRERIEEFARLEGITFEEALERKRGFRYLY</sequence>
<evidence type="ECO:0000259" key="8">
    <source>
        <dbReference type="PROSITE" id="PS50850"/>
    </source>
</evidence>
<evidence type="ECO:0000256" key="3">
    <source>
        <dbReference type="ARBA" id="ARBA00022692"/>
    </source>
</evidence>
<dbReference type="AlphaFoldDB" id="A0A0H2S7R8"/>
<dbReference type="Pfam" id="PF07690">
    <property type="entry name" value="MFS_1"/>
    <property type="match status" value="1"/>
</dbReference>
<feature type="domain" description="Major facilitator superfamily (MFS) profile" evidence="8">
    <location>
        <begin position="68"/>
        <end position="483"/>
    </location>
</feature>
<feature type="transmembrane region" description="Helical" evidence="7">
    <location>
        <begin position="424"/>
        <end position="445"/>
    </location>
</feature>
<dbReference type="STRING" id="27342.A0A0H2S7R8"/>
<dbReference type="FunFam" id="1.20.1250.20:FF:000013">
    <property type="entry name" value="MFS general substrate transporter"/>
    <property type="match status" value="1"/>
</dbReference>
<evidence type="ECO:0000256" key="4">
    <source>
        <dbReference type="ARBA" id="ARBA00022989"/>
    </source>
</evidence>
<feature type="transmembrane region" description="Helical" evidence="7">
    <location>
        <begin position="392"/>
        <end position="412"/>
    </location>
</feature>
<name>A0A0H2S7R8_9AGAM</name>
<dbReference type="Proteomes" id="UP000053477">
    <property type="component" value="Unassembled WGS sequence"/>
</dbReference>
<evidence type="ECO:0000256" key="7">
    <source>
        <dbReference type="SAM" id="Phobius"/>
    </source>
</evidence>
<evidence type="ECO:0000313" key="9">
    <source>
        <dbReference type="EMBL" id="KLO17703.1"/>
    </source>
</evidence>
<dbReference type="OrthoDB" id="2985014at2759"/>
<feature type="transmembrane region" description="Helical" evidence="7">
    <location>
        <begin position="302"/>
        <end position="322"/>
    </location>
</feature>
<dbReference type="PANTHER" id="PTHR43791:SF6">
    <property type="entry name" value="TRANSPORTER, PUTATIVE (AFU_ORTHOLOGUE AFUA_1G16690)-RELATED"/>
    <property type="match status" value="1"/>
</dbReference>
<dbReference type="GO" id="GO:0016020">
    <property type="term" value="C:membrane"/>
    <property type="evidence" value="ECO:0007669"/>
    <property type="project" value="UniProtKB-SubCell"/>
</dbReference>
<dbReference type="SUPFAM" id="SSF103473">
    <property type="entry name" value="MFS general substrate transporter"/>
    <property type="match status" value="1"/>
</dbReference>
<evidence type="ECO:0000313" key="10">
    <source>
        <dbReference type="Proteomes" id="UP000053477"/>
    </source>
</evidence>
<dbReference type="FunFam" id="1.20.1250.20:FF:000057">
    <property type="entry name" value="MFS general substrate transporter"/>
    <property type="match status" value="1"/>
</dbReference>
<dbReference type="PANTHER" id="PTHR43791">
    <property type="entry name" value="PERMEASE-RELATED"/>
    <property type="match status" value="1"/>
</dbReference>
<keyword evidence="4 7" id="KW-1133">Transmembrane helix</keyword>
<accession>A0A0H2S7R8</accession>
<dbReference type="InParanoid" id="A0A0H2S7R8"/>
<feature type="transmembrane region" description="Helical" evidence="7">
    <location>
        <begin position="196"/>
        <end position="219"/>
    </location>
</feature>
<dbReference type="GO" id="GO:0022857">
    <property type="term" value="F:transmembrane transporter activity"/>
    <property type="evidence" value="ECO:0007669"/>
    <property type="project" value="InterPro"/>
</dbReference>
<feature type="region of interest" description="Disordered" evidence="6">
    <location>
        <begin position="1"/>
        <end position="44"/>
    </location>
</feature>
<feature type="transmembrane region" description="Helical" evidence="7">
    <location>
        <begin position="334"/>
        <end position="356"/>
    </location>
</feature>
<keyword evidence="5 7" id="KW-0472">Membrane</keyword>
<evidence type="ECO:0000256" key="2">
    <source>
        <dbReference type="ARBA" id="ARBA00022448"/>
    </source>
</evidence>
<keyword evidence="3 7" id="KW-0812">Transmembrane</keyword>
<evidence type="ECO:0000256" key="5">
    <source>
        <dbReference type="ARBA" id="ARBA00023136"/>
    </source>
</evidence>
<dbReference type="InterPro" id="IPR036259">
    <property type="entry name" value="MFS_trans_sf"/>
</dbReference>
<keyword evidence="10" id="KW-1185">Reference proteome</keyword>
<dbReference type="InterPro" id="IPR020846">
    <property type="entry name" value="MFS_dom"/>
</dbReference>
<dbReference type="InterPro" id="IPR011701">
    <property type="entry name" value="MFS"/>
</dbReference>
<dbReference type="Gene3D" id="1.20.1250.20">
    <property type="entry name" value="MFS general substrate transporter like domains"/>
    <property type="match status" value="2"/>
</dbReference>
<feature type="transmembrane region" description="Helical" evidence="7">
    <location>
        <begin position="368"/>
        <end position="386"/>
    </location>
</feature>
<feature type="transmembrane region" description="Helical" evidence="7">
    <location>
        <begin position="133"/>
        <end position="151"/>
    </location>
</feature>
<evidence type="ECO:0000256" key="1">
    <source>
        <dbReference type="ARBA" id="ARBA00004141"/>
    </source>
</evidence>
<protein>
    <submittedName>
        <fullName evidence="9">MFS transporter</fullName>
    </submittedName>
</protein>
<feature type="transmembrane region" description="Helical" evidence="7">
    <location>
        <begin position="157"/>
        <end position="175"/>
    </location>
</feature>
<comment type="subcellular location">
    <subcellularLocation>
        <location evidence="1">Membrane</location>
        <topology evidence="1">Multi-pass membrane protein</topology>
    </subcellularLocation>
</comment>
<feature type="transmembrane region" description="Helical" evidence="7">
    <location>
        <begin position="457"/>
        <end position="474"/>
    </location>
</feature>
<proteinExistence type="predicted"/>
<gene>
    <name evidence="9" type="ORF">SCHPADRAFT_157389</name>
</gene>
<dbReference type="EMBL" id="KQ085902">
    <property type="protein sequence ID" value="KLO17703.1"/>
    <property type="molecule type" value="Genomic_DNA"/>
</dbReference>
<organism evidence="9 10">
    <name type="scientific">Schizopora paradoxa</name>
    <dbReference type="NCBI Taxonomy" id="27342"/>
    <lineage>
        <taxon>Eukaryota</taxon>
        <taxon>Fungi</taxon>
        <taxon>Dikarya</taxon>
        <taxon>Basidiomycota</taxon>
        <taxon>Agaricomycotina</taxon>
        <taxon>Agaricomycetes</taxon>
        <taxon>Hymenochaetales</taxon>
        <taxon>Schizoporaceae</taxon>
        <taxon>Schizopora</taxon>
    </lineage>
</organism>
<evidence type="ECO:0000256" key="6">
    <source>
        <dbReference type="SAM" id="MobiDB-lite"/>
    </source>
</evidence>